<proteinExistence type="predicted"/>
<evidence type="ECO:0000313" key="1">
    <source>
        <dbReference type="EMBL" id="OCT55690.1"/>
    </source>
</evidence>
<dbReference type="EMBL" id="KV477118">
    <property type="protein sequence ID" value="OCT55690.1"/>
    <property type="molecule type" value="Genomic_DNA"/>
</dbReference>
<organism evidence="1">
    <name type="scientific">Xenopus laevis</name>
    <name type="common">African clawed frog</name>
    <dbReference type="NCBI Taxonomy" id="8355"/>
    <lineage>
        <taxon>Eukaryota</taxon>
        <taxon>Metazoa</taxon>
        <taxon>Chordata</taxon>
        <taxon>Craniata</taxon>
        <taxon>Vertebrata</taxon>
        <taxon>Euteleostomi</taxon>
        <taxon>Amphibia</taxon>
        <taxon>Batrachia</taxon>
        <taxon>Anura</taxon>
        <taxon>Pipoidea</taxon>
        <taxon>Pipidae</taxon>
        <taxon>Xenopodinae</taxon>
        <taxon>Xenopus</taxon>
        <taxon>Xenopus</taxon>
    </lineage>
</organism>
<gene>
    <name evidence="1" type="ORF">XELAEV_18000089mg</name>
</gene>
<protein>
    <submittedName>
        <fullName evidence="1">Uncharacterized protein</fullName>
    </submittedName>
</protein>
<name>A0A974BP36_XENLA</name>
<dbReference type="Proteomes" id="UP000694892">
    <property type="component" value="Unassembled WGS sequence"/>
</dbReference>
<sequence length="76" mass="8759">MFSRKCLNPSGKMISENKKIFLSFTCFRNVCEVNLPMGKRSNWWWQVLMVCASASRISSETRNTCLNKMCAMATQI</sequence>
<reference evidence="1" key="1">
    <citation type="submission" date="2016-05" db="EMBL/GenBank/DDBJ databases">
        <title>WGS assembly of Xenopus laevis.</title>
        <authorList>
            <person name="Session A."/>
            <person name="Uno Y."/>
            <person name="Kwon T."/>
            <person name="Chapman J."/>
            <person name="Toyoda A."/>
            <person name="Takahashi S."/>
            <person name="Fukui A."/>
            <person name="Hikosaka A."/>
            <person name="Putnam N."/>
            <person name="Stites J."/>
            <person name="Van Heeringen S."/>
            <person name="Quigley I."/>
            <person name="Heinz S."/>
            <person name="Hellsten U."/>
            <person name="Lyons J."/>
            <person name="Suzuki A."/>
            <person name="Kondo M."/>
            <person name="Ogino H."/>
            <person name="Ochi H."/>
            <person name="Bogdanovic O."/>
            <person name="Lister R."/>
            <person name="Georgiou G."/>
            <person name="Paranjpe S."/>
            <person name="Van Kruijsbergen I."/>
            <person name="Mozaffari S."/>
            <person name="Shu S."/>
            <person name="Schmutz J."/>
            <person name="Jenkins J."/>
            <person name="Grimwood J."/>
            <person name="Carlson J."/>
            <person name="Mitros T."/>
            <person name="Simakov O."/>
            <person name="Heald R."/>
            <person name="Miller K."/>
            <person name="Haudenschild C."/>
            <person name="Kuroki Y."/>
            <person name="Tanaka T."/>
            <person name="Michiue T."/>
            <person name="Watanabe M."/>
            <person name="Kinoshita T."/>
            <person name="Ohta Y."/>
            <person name="Mawaribuchi S."/>
            <person name="Suzuki Y."/>
            <person name="Haramoto Y."/>
            <person name="Yamamoto T."/>
            <person name="Takagi C."/>
            <person name="Kitzman J."/>
            <person name="Shendure J."/>
            <person name="Nakayama T."/>
            <person name="Izutsu Y."/>
            <person name="Robert J."/>
            <person name="Dichmann D."/>
            <person name="Flajnik M."/>
            <person name="Houston D."/>
            <person name="Marcotte E."/>
            <person name="Wallingford J."/>
            <person name="Ito Y."/>
            <person name="Asashima M."/>
            <person name="Ueno N."/>
            <person name="Matsuda Y."/>
            <person name="Jan Veenstra G."/>
            <person name="Fujiyama A."/>
            <person name="Harland R."/>
            <person name="Taira M."/>
            <person name="Rokhsar D.S."/>
        </authorList>
    </citation>
    <scope>NUCLEOTIDE SEQUENCE</scope>
    <source>
        <strain evidence="1">J</strain>
        <tissue evidence="1">Blood</tissue>
    </source>
</reference>
<accession>A0A974BP36</accession>
<dbReference type="AlphaFoldDB" id="A0A974BP36"/>